<protein>
    <submittedName>
        <fullName evidence="1">Uncharacterized protein</fullName>
    </submittedName>
</protein>
<gene>
    <name evidence="1" type="ORF">IF1G_08016</name>
</gene>
<dbReference type="Proteomes" id="UP000315783">
    <property type="component" value="Unassembled WGS sequence"/>
</dbReference>
<keyword evidence="2" id="KW-1185">Reference proteome</keyword>
<proteinExistence type="predicted"/>
<dbReference type="EMBL" id="SPUK01000012">
    <property type="protein sequence ID" value="TQV93438.1"/>
    <property type="molecule type" value="Genomic_DNA"/>
</dbReference>
<evidence type="ECO:0000313" key="1">
    <source>
        <dbReference type="EMBL" id="TQV93438.1"/>
    </source>
</evidence>
<organism evidence="1 2">
    <name type="scientific">Cordyceps javanica</name>
    <dbReference type="NCBI Taxonomy" id="43265"/>
    <lineage>
        <taxon>Eukaryota</taxon>
        <taxon>Fungi</taxon>
        <taxon>Dikarya</taxon>
        <taxon>Ascomycota</taxon>
        <taxon>Pezizomycotina</taxon>
        <taxon>Sordariomycetes</taxon>
        <taxon>Hypocreomycetidae</taxon>
        <taxon>Hypocreales</taxon>
        <taxon>Cordycipitaceae</taxon>
        <taxon>Cordyceps</taxon>
    </lineage>
</organism>
<evidence type="ECO:0000313" key="2">
    <source>
        <dbReference type="Proteomes" id="UP000315783"/>
    </source>
</evidence>
<dbReference type="SUPFAM" id="SSF48537">
    <property type="entry name" value="Phospholipase C/P1 nuclease"/>
    <property type="match status" value="1"/>
</dbReference>
<comment type="caution">
    <text evidence="1">The sequence shown here is derived from an EMBL/GenBank/DDBJ whole genome shotgun (WGS) entry which is preliminary data.</text>
</comment>
<dbReference type="AlphaFoldDB" id="A0A545UVE3"/>
<name>A0A545UVE3_9HYPO</name>
<dbReference type="GO" id="GO:0016788">
    <property type="term" value="F:hydrolase activity, acting on ester bonds"/>
    <property type="evidence" value="ECO:0007669"/>
    <property type="project" value="InterPro"/>
</dbReference>
<dbReference type="InterPro" id="IPR008947">
    <property type="entry name" value="PLipase_C/P1_nuclease_dom_sf"/>
</dbReference>
<dbReference type="STRING" id="43265.A0A545UVE3"/>
<reference evidence="1 2" key="1">
    <citation type="journal article" date="2019" name="Appl. Microbiol. Biotechnol.">
        <title>Genome sequence of Isaria javanica and comparative genome analysis insights into family S53 peptidase evolution in fungal entomopathogens.</title>
        <authorList>
            <person name="Lin R."/>
            <person name="Zhang X."/>
            <person name="Xin B."/>
            <person name="Zou M."/>
            <person name="Gao Y."/>
            <person name="Qin F."/>
            <person name="Hu Q."/>
            <person name="Xie B."/>
            <person name="Cheng X."/>
        </authorList>
    </citation>
    <scope>NUCLEOTIDE SEQUENCE [LARGE SCALE GENOMIC DNA]</scope>
    <source>
        <strain evidence="1 2">IJ1G</strain>
    </source>
</reference>
<accession>A0A545UVE3</accession>
<sequence>MSINLCPNLKCMNAKRLYFPGGLSSCPEVCPMTPTKPSRCPVLLHRNFIANSTEAHPNEILKRTDDDCLASVASCADSIRYPKWGKFTEWMRRVLAHELDRAGATTTVPCPRGAARRPLHKDDVFRGGNGIHLHHVWDSSILEKWLGGLRGKPYPLAKRAGRRNSWVKDTSVEIYTHCVISKSPHCVFSAKTILCVAEGTVAEVAGEKLGGERERGTSFFRKPWFPPRHSFSFIILLHHSPSAIRSFRSSESRKIHCGCQHAETDAMADNIVKHSEIEWPAGFGIHDLISAGVSGILVLDSRTLETVTAIKKPYDAERALQVDLERQIYERFALQGGHGGLLKYYGTVENGIRLEYAARHALDTTDVTDQPLHVMYAAAG</sequence>